<dbReference type="InterPro" id="IPR007396">
    <property type="entry name" value="TR_PAI2-type"/>
</dbReference>
<comment type="caution">
    <text evidence="1">The sequence shown here is derived from an EMBL/GenBank/DDBJ whole genome shotgun (WGS) entry which is preliminary data.</text>
</comment>
<name>A0ABN9IMN7_9RALS</name>
<dbReference type="PANTHER" id="PTHR35802">
    <property type="entry name" value="PROTEASE SYNTHASE AND SPORULATION PROTEIN PAI 2"/>
    <property type="match status" value="1"/>
</dbReference>
<evidence type="ECO:0000313" key="2">
    <source>
        <dbReference type="Proteomes" id="UP001189616"/>
    </source>
</evidence>
<dbReference type="GO" id="GO:0008233">
    <property type="term" value="F:peptidase activity"/>
    <property type="evidence" value="ECO:0007669"/>
    <property type="project" value="UniProtKB-KW"/>
</dbReference>
<dbReference type="Gene3D" id="2.30.110.10">
    <property type="entry name" value="Electron Transport, Fmn-binding Protein, Chain A"/>
    <property type="match status" value="1"/>
</dbReference>
<dbReference type="EMBL" id="CATYWO010000002">
    <property type="protein sequence ID" value="CAJ0784062.1"/>
    <property type="molecule type" value="Genomic_DNA"/>
</dbReference>
<accession>A0ABN9IMN7</accession>
<proteinExistence type="predicted"/>
<dbReference type="Pfam" id="PF04299">
    <property type="entry name" value="FMN_bind_2"/>
    <property type="match status" value="1"/>
</dbReference>
<gene>
    <name evidence="1" type="primary">paiB</name>
    <name evidence="1" type="ORF">LMG7141_01467</name>
</gene>
<dbReference type="Proteomes" id="UP001189616">
    <property type="component" value="Unassembled WGS sequence"/>
</dbReference>
<organism evidence="1 2">
    <name type="scientific">Ralstonia condita</name>
    <dbReference type="NCBI Taxonomy" id="3058600"/>
    <lineage>
        <taxon>Bacteria</taxon>
        <taxon>Pseudomonadati</taxon>
        <taxon>Pseudomonadota</taxon>
        <taxon>Betaproteobacteria</taxon>
        <taxon>Burkholderiales</taxon>
        <taxon>Burkholderiaceae</taxon>
        <taxon>Ralstonia</taxon>
    </lineage>
</organism>
<sequence>MYVPTHFEASRTDALLLLIAQNPFGSLVTHGKNGLDANHIPFLLLPEEGPRGMLHAHVARANPVWQDVADGDEVLVIFRAGDAYISPTWYPSKQAHHKHVPTWNYRVVHAHGRITIRDDERFVRGVVARLTRTHEASQPVPWKMSDAPADYVDDLLKMIVGIEIEITRLEGKLKLGQNREARDVRGAGEALKAAGENVIGDAMLDVAQDKAE</sequence>
<dbReference type="RefSeq" id="WP_012430501.1">
    <property type="nucleotide sequence ID" value="NZ_CATYWO010000002.1"/>
</dbReference>
<dbReference type="PANTHER" id="PTHR35802:SF1">
    <property type="entry name" value="PROTEASE SYNTHASE AND SPORULATION PROTEIN PAI 2"/>
    <property type="match status" value="1"/>
</dbReference>
<evidence type="ECO:0000313" key="1">
    <source>
        <dbReference type="EMBL" id="CAJ0784062.1"/>
    </source>
</evidence>
<dbReference type="PIRSF" id="PIRSF010372">
    <property type="entry name" value="PaiB"/>
    <property type="match status" value="1"/>
</dbReference>
<dbReference type="SUPFAM" id="SSF50475">
    <property type="entry name" value="FMN-binding split barrel"/>
    <property type="match status" value="1"/>
</dbReference>
<reference evidence="1 2" key="1">
    <citation type="submission" date="2023-07" db="EMBL/GenBank/DDBJ databases">
        <authorList>
            <person name="Peeters C."/>
        </authorList>
    </citation>
    <scope>NUCLEOTIDE SEQUENCE [LARGE SCALE GENOMIC DNA]</scope>
    <source>
        <strain evidence="1 2">LMG 7141</strain>
    </source>
</reference>
<keyword evidence="1" id="KW-0645">Protease</keyword>
<dbReference type="GO" id="GO:0006508">
    <property type="term" value="P:proteolysis"/>
    <property type="evidence" value="ECO:0007669"/>
    <property type="project" value="UniProtKB-KW"/>
</dbReference>
<dbReference type="InterPro" id="IPR012349">
    <property type="entry name" value="Split_barrel_FMN-bd"/>
</dbReference>
<protein>
    <submittedName>
        <fullName evidence="1">Protease synthase and sporulation protein PAI 2</fullName>
    </submittedName>
</protein>
<keyword evidence="1" id="KW-0378">Hydrolase</keyword>
<keyword evidence="2" id="KW-1185">Reference proteome</keyword>